<proteinExistence type="predicted"/>
<reference evidence="1" key="1">
    <citation type="submission" date="2021-09" db="EMBL/GenBank/DDBJ databases">
        <title>The genome of Mauremys mutica provides insights into the evolution of semi-aquatic lifestyle.</title>
        <authorList>
            <person name="Gong S."/>
            <person name="Gao Y."/>
        </authorList>
    </citation>
    <scope>NUCLEOTIDE SEQUENCE</scope>
    <source>
        <strain evidence="1">MM-2020</strain>
        <tissue evidence="1">Muscle</tissue>
    </source>
</reference>
<organism evidence="1 2">
    <name type="scientific">Mauremys mutica</name>
    <name type="common">yellowpond turtle</name>
    <dbReference type="NCBI Taxonomy" id="74926"/>
    <lineage>
        <taxon>Eukaryota</taxon>
        <taxon>Metazoa</taxon>
        <taxon>Chordata</taxon>
        <taxon>Craniata</taxon>
        <taxon>Vertebrata</taxon>
        <taxon>Euteleostomi</taxon>
        <taxon>Archelosauria</taxon>
        <taxon>Testudinata</taxon>
        <taxon>Testudines</taxon>
        <taxon>Cryptodira</taxon>
        <taxon>Durocryptodira</taxon>
        <taxon>Testudinoidea</taxon>
        <taxon>Geoemydidae</taxon>
        <taxon>Geoemydinae</taxon>
        <taxon>Mauremys</taxon>
    </lineage>
</organism>
<evidence type="ECO:0000313" key="2">
    <source>
        <dbReference type="Proteomes" id="UP000827986"/>
    </source>
</evidence>
<gene>
    <name evidence="1" type="ORF">KIL84_018523</name>
</gene>
<comment type="caution">
    <text evidence="1">The sequence shown here is derived from an EMBL/GenBank/DDBJ whole genome shotgun (WGS) entry which is preliminary data.</text>
</comment>
<name>A0A9D4BAC0_9SAUR</name>
<protein>
    <submittedName>
        <fullName evidence="1">Uncharacterized protein</fullName>
    </submittedName>
</protein>
<evidence type="ECO:0000313" key="1">
    <source>
        <dbReference type="EMBL" id="KAH1185774.1"/>
    </source>
</evidence>
<keyword evidence="2" id="KW-1185">Reference proteome</keyword>
<sequence length="111" mass="12483">MEETSLSFILINEQSLKNLCHILNTIFEKDIECVAPPQPPTNEVCVEIYPAQSCKCFTHLCSLLQPDSKHTDINWSLSVDFSILLMRTLDFSGIIHISNVPTHLNILRGGT</sequence>
<dbReference type="AlphaFoldDB" id="A0A9D4BAC0"/>
<accession>A0A9D4BAC0</accession>
<dbReference type="EMBL" id="JAHDVG010000463">
    <property type="protein sequence ID" value="KAH1185774.1"/>
    <property type="molecule type" value="Genomic_DNA"/>
</dbReference>
<dbReference type="Proteomes" id="UP000827986">
    <property type="component" value="Unassembled WGS sequence"/>
</dbReference>